<organism evidence="2 3">
    <name type="scientific">Puccinia striiformis</name>
    <dbReference type="NCBI Taxonomy" id="27350"/>
    <lineage>
        <taxon>Eukaryota</taxon>
        <taxon>Fungi</taxon>
        <taxon>Dikarya</taxon>
        <taxon>Basidiomycota</taxon>
        <taxon>Pucciniomycotina</taxon>
        <taxon>Pucciniomycetes</taxon>
        <taxon>Pucciniales</taxon>
        <taxon>Pucciniaceae</taxon>
        <taxon>Puccinia</taxon>
    </lineage>
</organism>
<reference evidence="3" key="2">
    <citation type="journal article" date="2018" name="BMC Genomics">
        <title>Genomic insights into host adaptation between the wheat stripe rust pathogen (Puccinia striiformis f. sp. tritici) and the barley stripe rust pathogen (Puccinia striiformis f. sp. hordei).</title>
        <authorList>
            <person name="Xia C."/>
            <person name="Wang M."/>
            <person name="Yin C."/>
            <person name="Cornejo O.E."/>
            <person name="Hulbert S.H."/>
            <person name="Chen X."/>
        </authorList>
    </citation>
    <scope>NUCLEOTIDE SEQUENCE [LARGE SCALE GENOMIC DNA]</scope>
    <source>
        <strain evidence="3">93TX-2</strain>
    </source>
</reference>
<dbReference type="AlphaFoldDB" id="A0A2S4UEW8"/>
<reference evidence="3" key="3">
    <citation type="journal article" date="2018" name="Mol. Plant Microbe Interact.">
        <title>Genome sequence resources for the wheat stripe rust pathogen (Puccinia striiformis f. sp. tritici) and the barley stripe rust pathogen (Puccinia striiformis f. sp. hordei).</title>
        <authorList>
            <person name="Xia C."/>
            <person name="Wang M."/>
            <person name="Yin C."/>
            <person name="Cornejo O.E."/>
            <person name="Hulbert S.H."/>
            <person name="Chen X."/>
        </authorList>
    </citation>
    <scope>NUCLEOTIDE SEQUENCE [LARGE SCALE GENOMIC DNA]</scope>
    <source>
        <strain evidence="3">93TX-2</strain>
    </source>
</reference>
<dbReference type="EMBL" id="PKSM01000395">
    <property type="protein sequence ID" value="POV95865.1"/>
    <property type="molecule type" value="Genomic_DNA"/>
</dbReference>
<comment type="caution">
    <text evidence="2">The sequence shown here is derived from an EMBL/GenBank/DDBJ whole genome shotgun (WGS) entry which is preliminary data.</text>
</comment>
<feature type="region of interest" description="Disordered" evidence="1">
    <location>
        <begin position="72"/>
        <end position="91"/>
    </location>
</feature>
<feature type="compositionally biased region" description="Polar residues" evidence="1">
    <location>
        <begin position="81"/>
        <end position="91"/>
    </location>
</feature>
<gene>
    <name evidence="2" type="ORF">PSHT_15443</name>
</gene>
<dbReference type="Proteomes" id="UP000238274">
    <property type="component" value="Unassembled WGS sequence"/>
</dbReference>
<name>A0A2S4UEW8_9BASI</name>
<sequence>MEALIFEIHNFEFIHVISDDDEGQMNAIFFAHPNSLTLARDSPLFSFLTALTEPISTRCPYCTYALSALTSSPLSSNATAQPTKTLQALRA</sequence>
<evidence type="ECO:0000313" key="2">
    <source>
        <dbReference type="EMBL" id="POV95865.1"/>
    </source>
</evidence>
<proteinExistence type="predicted"/>
<reference evidence="2 3" key="1">
    <citation type="submission" date="2017-12" db="EMBL/GenBank/DDBJ databases">
        <title>Gene loss provides genomic basis for host adaptation in cereal stripe rust fungi.</title>
        <authorList>
            <person name="Xia C."/>
        </authorList>
    </citation>
    <scope>NUCLEOTIDE SEQUENCE [LARGE SCALE GENOMIC DNA]</scope>
    <source>
        <strain evidence="2 3">93TX-2</strain>
    </source>
</reference>
<accession>A0A2S4UEW8</accession>
<protein>
    <submittedName>
        <fullName evidence="2">Uncharacterized protein</fullName>
    </submittedName>
</protein>
<keyword evidence="3" id="KW-1185">Reference proteome</keyword>
<evidence type="ECO:0000256" key="1">
    <source>
        <dbReference type="SAM" id="MobiDB-lite"/>
    </source>
</evidence>
<evidence type="ECO:0000313" key="3">
    <source>
        <dbReference type="Proteomes" id="UP000238274"/>
    </source>
</evidence>
<dbReference type="VEuPathDB" id="FungiDB:PSHT_15443"/>